<dbReference type="GO" id="GO:0006780">
    <property type="term" value="P:uroporphyrinogen III biosynthetic process"/>
    <property type="evidence" value="ECO:0007669"/>
    <property type="project" value="UniProtKB-UniRule"/>
</dbReference>
<dbReference type="GO" id="GO:0006782">
    <property type="term" value="P:protoporphyrinogen IX biosynthetic process"/>
    <property type="evidence" value="ECO:0007669"/>
    <property type="project" value="UniProtKB-UniRule"/>
</dbReference>
<evidence type="ECO:0000313" key="11">
    <source>
        <dbReference type="EMBL" id="HGY09615.1"/>
    </source>
</evidence>
<organism evidence="11">
    <name type="scientific">Oceanithermus profundus</name>
    <dbReference type="NCBI Taxonomy" id="187137"/>
    <lineage>
        <taxon>Bacteria</taxon>
        <taxon>Thermotogati</taxon>
        <taxon>Deinococcota</taxon>
        <taxon>Deinococci</taxon>
        <taxon>Thermales</taxon>
        <taxon>Thermaceae</taxon>
        <taxon>Oceanithermus</taxon>
    </lineage>
</organism>
<evidence type="ECO:0000256" key="4">
    <source>
        <dbReference type="ARBA" id="ARBA00023239"/>
    </source>
</evidence>
<dbReference type="Proteomes" id="UP000885759">
    <property type="component" value="Unassembled WGS sequence"/>
</dbReference>
<dbReference type="Pfam" id="PF02602">
    <property type="entry name" value="HEM4"/>
    <property type="match status" value="1"/>
</dbReference>
<name>A0A7C4Z5Y1_9DEIN</name>
<dbReference type="SUPFAM" id="SSF69618">
    <property type="entry name" value="HemD-like"/>
    <property type="match status" value="1"/>
</dbReference>
<evidence type="ECO:0000259" key="10">
    <source>
        <dbReference type="Pfam" id="PF02602"/>
    </source>
</evidence>
<keyword evidence="4 9" id="KW-0456">Lyase</keyword>
<dbReference type="EC" id="4.2.1.75" evidence="3 9"/>
<dbReference type="EMBL" id="DRPZ01000165">
    <property type="protein sequence ID" value="HGY09615.1"/>
    <property type="molecule type" value="Genomic_DNA"/>
</dbReference>
<comment type="function">
    <text evidence="6 9">Catalyzes cyclization of the linear tetrapyrrole, hydroxymethylbilane, to the macrocyclic uroporphyrinogen III.</text>
</comment>
<dbReference type="AlphaFoldDB" id="A0A7C4Z5Y1"/>
<accession>A0A7C4Z5Y1</accession>
<comment type="similarity">
    <text evidence="2 9">Belongs to the uroporphyrinogen-III synthase family.</text>
</comment>
<comment type="pathway">
    <text evidence="1 9">Porphyrin-containing compound metabolism; protoporphyrin-IX biosynthesis; coproporphyrinogen-III from 5-aminolevulinate: step 3/4.</text>
</comment>
<evidence type="ECO:0000256" key="1">
    <source>
        <dbReference type="ARBA" id="ARBA00004772"/>
    </source>
</evidence>
<dbReference type="CDD" id="cd06578">
    <property type="entry name" value="HemD"/>
    <property type="match status" value="1"/>
</dbReference>
<evidence type="ECO:0000256" key="7">
    <source>
        <dbReference type="ARBA" id="ARBA00040167"/>
    </source>
</evidence>
<dbReference type="GO" id="GO:0004852">
    <property type="term" value="F:uroporphyrinogen-III synthase activity"/>
    <property type="evidence" value="ECO:0007669"/>
    <property type="project" value="UniProtKB-UniRule"/>
</dbReference>
<evidence type="ECO:0000256" key="6">
    <source>
        <dbReference type="ARBA" id="ARBA00037589"/>
    </source>
</evidence>
<gene>
    <name evidence="11" type="ORF">ENK37_06135</name>
</gene>
<keyword evidence="5 9" id="KW-0627">Porphyrin biosynthesis</keyword>
<dbReference type="PANTHER" id="PTHR38042:SF1">
    <property type="entry name" value="UROPORPHYRINOGEN-III SYNTHASE, CHLOROPLASTIC"/>
    <property type="match status" value="1"/>
</dbReference>
<evidence type="ECO:0000256" key="8">
    <source>
        <dbReference type="ARBA" id="ARBA00048617"/>
    </source>
</evidence>
<dbReference type="PANTHER" id="PTHR38042">
    <property type="entry name" value="UROPORPHYRINOGEN-III SYNTHASE, CHLOROPLASTIC"/>
    <property type="match status" value="1"/>
</dbReference>
<dbReference type="Gene3D" id="3.40.50.10090">
    <property type="match status" value="2"/>
</dbReference>
<protein>
    <recommendedName>
        <fullName evidence="7 9">Uroporphyrinogen-III synthase</fullName>
        <ecNumber evidence="3 9">4.2.1.75</ecNumber>
    </recommendedName>
</protein>
<evidence type="ECO:0000256" key="3">
    <source>
        <dbReference type="ARBA" id="ARBA00013109"/>
    </source>
</evidence>
<dbReference type="InterPro" id="IPR003754">
    <property type="entry name" value="4pyrrol_synth_uPrphyn_synth"/>
</dbReference>
<evidence type="ECO:0000256" key="5">
    <source>
        <dbReference type="ARBA" id="ARBA00023244"/>
    </source>
</evidence>
<reference evidence="11" key="1">
    <citation type="journal article" date="2020" name="mSystems">
        <title>Genome- and Community-Level Interaction Insights into Carbon Utilization and Element Cycling Functions of Hydrothermarchaeota in Hydrothermal Sediment.</title>
        <authorList>
            <person name="Zhou Z."/>
            <person name="Liu Y."/>
            <person name="Xu W."/>
            <person name="Pan J."/>
            <person name="Luo Z.H."/>
            <person name="Li M."/>
        </authorList>
    </citation>
    <scope>NUCLEOTIDE SEQUENCE [LARGE SCALE GENOMIC DNA]</scope>
    <source>
        <strain evidence="11">HyVt-570</strain>
    </source>
</reference>
<evidence type="ECO:0000256" key="9">
    <source>
        <dbReference type="RuleBase" id="RU366031"/>
    </source>
</evidence>
<evidence type="ECO:0000256" key="2">
    <source>
        <dbReference type="ARBA" id="ARBA00008133"/>
    </source>
</evidence>
<dbReference type="InterPro" id="IPR036108">
    <property type="entry name" value="4pyrrol_syn_uPrphyn_synt_sf"/>
</dbReference>
<comment type="catalytic activity">
    <reaction evidence="8 9">
        <text>hydroxymethylbilane = uroporphyrinogen III + H2O</text>
        <dbReference type="Rhea" id="RHEA:18965"/>
        <dbReference type="ChEBI" id="CHEBI:15377"/>
        <dbReference type="ChEBI" id="CHEBI:57308"/>
        <dbReference type="ChEBI" id="CHEBI:57845"/>
        <dbReference type="EC" id="4.2.1.75"/>
    </reaction>
</comment>
<dbReference type="InterPro" id="IPR039793">
    <property type="entry name" value="UROS/Hem4"/>
</dbReference>
<dbReference type="UniPathway" id="UPA00251">
    <property type="reaction ID" value="UER00320"/>
</dbReference>
<feature type="domain" description="Tetrapyrrole biosynthesis uroporphyrinogen III synthase" evidence="10">
    <location>
        <begin position="15"/>
        <end position="221"/>
    </location>
</feature>
<proteinExistence type="inferred from homology"/>
<sequence length="236" mass="25119">MKRVVLTRDPAKDRELIRELKRRGLPYVSVPLVEHPPGPQRAELPRRLEEGWRWVIVTSPTAAHVLAAAWEEAGRPPLAVAALGRGTARVLARSGLAPGFVAPEAYGRSLAETLPGGGRVLWPASVRAGSELTQTLAARGFATVRLDVYTTRPRPLSRSERAQLDAAAVAALASPSAVEAWVARTASRPPAAAIGRVTGEAARAAGFEPVRWPEAPGVAGWAQAVQDLWNTKGHAP</sequence>
<comment type="caution">
    <text evidence="11">The sequence shown here is derived from an EMBL/GenBank/DDBJ whole genome shotgun (WGS) entry which is preliminary data.</text>
</comment>